<dbReference type="PANTHER" id="PTHR39186">
    <property type="entry name" value="DUF2071 FAMILY PROTEIN"/>
    <property type="match status" value="1"/>
</dbReference>
<dbReference type="Gene3D" id="2.40.400.10">
    <property type="entry name" value="Acetoacetate decarboxylase-like"/>
    <property type="match status" value="1"/>
</dbReference>
<dbReference type="AlphaFoldDB" id="A0A2N5M8X9"/>
<accession>A0A2N5M8X9</accession>
<evidence type="ECO:0000313" key="1">
    <source>
        <dbReference type="EMBL" id="PLT30818.1"/>
    </source>
</evidence>
<organism evidence="1 2">
    <name type="scientific">Peribacillus deserti</name>
    <dbReference type="NCBI Taxonomy" id="673318"/>
    <lineage>
        <taxon>Bacteria</taxon>
        <taxon>Bacillati</taxon>
        <taxon>Bacillota</taxon>
        <taxon>Bacilli</taxon>
        <taxon>Bacillales</taxon>
        <taxon>Bacillaceae</taxon>
        <taxon>Peribacillus</taxon>
    </lineage>
</organism>
<dbReference type="InterPro" id="IPR018644">
    <property type="entry name" value="DUF2071"/>
</dbReference>
<sequence>MYKEFKQTEHRPYPLPSSPWLIKQDWNDLLFLHWPVAVETIRDKIPERLELDLFEGAAWITITPFKVTGMRFHGLPPIPLLNAYLELNVRTYVRFNGIPGIYFFSLDADHLPSVIGAKTFFGLPYKLAKMSYKKENGVITFTNRRTPAGQAEEVFHASYKPEGDLFSAIPGTLDHWLMERYCLFTYRGSQFYRGDIHHDKWEMNLARTDIEANSMASILPESCYSQTPIVHYSPFRRVFFFPLHKVE</sequence>
<dbReference type="EMBL" id="PGUY01000016">
    <property type="protein sequence ID" value="PLT30818.1"/>
    <property type="molecule type" value="Genomic_DNA"/>
</dbReference>
<dbReference type="Pfam" id="PF09844">
    <property type="entry name" value="DUF2071"/>
    <property type="match status" value="1"/>
</dbReference>
<evidence type="ECO:0000313" key="2">
    <source>
        <dbReference type="Proteomes" id="UP000234748"/>
    </source>
</evidence>
<name>A0A2N5M8X9_9BACI</name>
<dbReference type="SUPFAM" id="SSF160104">
    <property type="entry name" value="Acetoacetate decarboxylase-like"/>
    <property type="match status" value="1"/>
</dbReference>
<dbReference type="RefSeq" id="WP_101640731.1">
    <property type="nucleotide sequence ID" value="NZ_PGUY01000016.1"/>
</dbReference>
<keyword evidence="2" id="KW-1185">Reference proteome</keyword>
<dbReference type="OrthoDB" id="150993at2"/>
<reference evidence="1 2" key="1">
    <citation type="submission" date="2017-11" db="EMBL/GenBank/DDBJ databases">
        <title>Comparitive Functional Genomics of Dry Heat Resistant strains isolated from the Viking Spacecraft.</title>
        <authorList>
            <person name="Seuylemezian A."/>
            <person name="Cooper K."/>
            <person name="Vaishampayan P."/>
        </authorList>
    </citation>
    <scope>NUCLEOTIDE SEQUENCE [LARGE SCALE GENOMIC DNA]</scope>
    <source>
        <strain evidence="1 2">V1-29</strain>
    </source>
</reference>
<dbReference type="InterPro" id="IPR023375">
    <property type="entry name" value="ADC_dom_sf"/>
</dbReference>
<gene>
    <name evidence="1" type="ORF">CUU66_05795</name>
</gene>
<dbReference type="Proteomes" id="UP000234748">
    <property type="component" value="Unassembled WGS sequence"/>
</dbReference>
<proteinExistence type="predicted"/>
<comment type="caution">
    <text evidence="1">The sequence shown here is derived from an EMBL/GenBank/DDBJ whole genome shotgun (WGS) entry which is preliminary data.</text>
</comment>
<dbReference type="PANTHER" id="PTHR39186:SF1">
    <property type="entry name" value="DUF2071 DOMAIN-CONTAINING PROTEIN"/>
    <property type="match status" value="1"/>
</dbReference>
<protein>
    <submittedName>
        <fullName evidence="1">DUF2071 domain-containing protein</fullName>
    </submittedName>
</protein>